<evidence type="ECO:0000313" key="2">
    <source>
        <dbReference type="EMBL" id="PHM39275.1"/>
    </source>
</evidence>
<dbReference type="Gene3D" id="1.20.5.170">
    <property type="match status" value="1"/>
</dbReference>
<dbReference type="AlphaFoldDB" id="A0A1I3WP03"/>
<reference evidence="4" key="2">
    <citation type="submission" date="2016-10" db="EMBL/GenBank/DDBJ databases">
        <authorList>
            <person name="Varghese N."/>
            <person name="Submissions S."/>
        </authorList>
    </citation>
    <scope>NUCLEOTIDE SEQUENCE [LARGE SCALE GENOMIC DNA]</scope>
    <source>
        <strain evidence="4">DSM 17908</strain>
    </source>
</reference>
<feature type="region of interest" description="Disordered" evidence="1">
    <location>
        <begin position="92"/>
        <end position="122"/>
    </location>
</feature>
<keyword evidence="5" id="KW-1185">Reference proteome</keyword>
<protein>
    <recommendedName>
        <fullName evidence="6">Bacteriophage protein</fullName>
    </recommendedName>
</protein>
<reference evidence="2 5" key="3">
    <citation type="journal article" date="2017" name="Nat. Microbiol.">
        <title>Natural product diversity associated with the nematode symbionts Photorhabdus and Xenorhabdus.</title>
        <authorList>
            <person name="Tobias N.J."/>
            <person name="Wolff H."/>
            <person name="Djahanschiri B."/>
            <person name="Grundmann F."/>
            <person name="Kronenwerth M."/>
            <person name="Shi Y.M."/>
            <person name="Simonyi S."/>
            <person name="Grun P."/>
            <person name="Shapiro-Ilan D."/>
            <person name="Pidot S.J."/>
            <person name="Stinear T.P."/>
            <person name="Ebersberger I."/>
            <person name="Bode H.B."/>
        </authorList>
    </citation>
    <scope>NUCLEOTIDE SEQUENCE [LARGE SCALE GENOMIC DNA]</scope>
    <source>
        <strain evidence="2 5">DSM 17908</strain>
    </source>
</reference>
<sequence length="122" mass="13422">MKIRVHAAFRFTHDNGESEVFDIGVHDVSEAIAQHWFVQAHAEALDAVKETTSADYDAELTELRTSIAGLTGQLAERDKQIAELKQQLEERDTQIGELLVQSDHQTGENPPANGGKNGGNKK</sequence>
<evidence type="ECO:0000256" key="1">
    <source>
        <dbReference type="SAM" id="MobiDB-lite"/>
    </source>
</evidence>
<accession>A0A1I3WP03</accession>
<name>A0A1I3WP03_9GAMM</name>
<gene>
    <name evidence="3" type="ORF">SAMN05421680_12834</name>
    <name evidence="2" type="ORF">Xmau_02879</name>
</gene>
<evidence type="ECO:0000313" key="5">
    <source>
        <dbReference type="Proteomes" id="UP000224607"/>
    </source>
</evidence>
<dbReference type="EMBL" id="FORG01000028">
    <property type="protein sequence ID" value="SFK09090.1"/>
    <property type="molecule type" value="Genomic_DNA"/>
</dbReference>
<evidence type="ECO:0000313" key="4">
    <source>
        <dbReference type="Proteomes" id="UP000198919"/>
    </source>
</evidence>
<dbReference type="RefSeq" id="WP_092513785.1">
    <property type="nucleotide sequence ID" value="NZ_CAWNQB010000003.1"/>
</dbReference>
<dbReference type="Proteomes" id="UP000198919">
    <property type="component" value="Unassembled WGS sequence"/>
</dbReference>
<dbReference type="STRING" id="351675.SAMN05421680_12834"/>
<reference evidence="3" key="1">
    <citation type="submission" date="2016-10" db="EMBL/GenBank/DDBJ databases">
        <authorList>
            <person name="de Groot N.N."/>
        </authorList>
    </citation>
    <scope>NUCLEOTIDE SEQUENCE [LARGE SCALE GENOMIC DNA]</scope>
    <source>
        <strain evidence="3">DSM 17908</strain>
    </source>
</reference>
<evidence type="ECO:0008006" key="6">
    <source>
        <dbReference type="Google" id="ProtNLM"/>
    </source>
</evidence>
<dbReference type="OrthoDB" id="6445976at2"/>
<proteinExistence type="predicted"/>
<evidence type="ECO:0000313" key="3">
    <source>
        <dbReference type="EMBL" id="SFK09090.1"/>
    </source>
</evidence>
<dbReference type="Proteomes" id="UP000224607">
    <property type="component" value="Unassembled WGS sequence"/>
</dbReference>
<dbReference type="EMBL" id="NITY01000011">
    <property type="protein sequence ID" value="PHM39275.1"/>
    <property type="molecule type" value="Genomic_DNA"/>
</dbReference>
<organism evidence="3 4">
    <name type="scientific">Xenorhabdus mauleonii</name>
    <dbReference type="NCBI Taxonomy" id="351675"/>
    <lineage>
        <taxon>Bacteria</taxon>
        <taxon>Pseudomonadati</taxon>
        <taxon>Pseudomonadota</taxon>
        <taxon>Gammaproteobacteria</taxon>
        <taxon>Enterobacterales</taxon>
        <taxon>Morganellaceae</taxon>
        <taxon>Xenorhabdus</taxon>
    </lineage>
</organism>